<dbReference type="GO" id="GO:0030247">
    <property type="term" value="F:polysaccharide binding"/>
    <property type="evidence" value="ECO:0007669"/>
    <property type="project" value="UniProtKB-UniRule"/>
</dbReference>
<reference evidence="5 6" key="1">
    <citation type="submission" date="2019-06" db="EMBL/GenBank/DDBJ databases">
        <authorList>
            <person name="Livingstone P."/>
            <person name="Whitworth D."/>
        </authorList>
    </citation>
    <scope>NUCLEOTIDE SEQUENCE [LARGE SCALE GENOMIC DNA]</scope>
    <source>
        <strain evidence="5 6">AM401</strain>
    </source>
</reference>
<evidence type="ECO:0000256" key="2">
    <source>
        <dbReference type="SAM" id="SignalP"/>
    </source>
</evidence>
<organism evidence="5 6">
    <name type="scientific">Myxococcus llanfairpwllgwyngyllgogerychwyrndrobwllllantysiliogogogochensis</name>
    <dbReference type="NCBI Taxonomy" id="2590453"/>
    <lineage>
        <taxon>Bacteria</taxon>
        <taxon>Pseudomonadati</taxon>
        <taxon>Myxococcota</taxon>
        <taxon>Myxococcia</taxon>
        <taxon>Myxococcales</taxon>
        <taxon>Cystobacterineae</taxon>
        <taxon>Myxococcaceae</taxon>
        <taxon>Myxococcus</taxon>
    </lineage>
</organism>
<dbReference type="CDD" id="cd00063">
    <property type="entry name" value="FN3"/>
    <property type="match status" value="1"/>
</dbReference>
<dbReference type="Pfam" id="PF00041">
    <property type="entry name" value="fn3"/>
    <property type="match status" value="1"/>
</dbReference>
<dbReference type="SUPFAM" id="SSF49265">
    <property type="entry name" value="Fibronectin type III"/>
    <property type="match status" value="1"/>
</dbReference>
<comment type="caution">
    <text evidence="5">The sequence shown here is derived from an EMBL/GenBank/DDBJ whole genome shotgun (WGS) entry which is preliminary data.</text>
</comment>
<evidence type="ECO:0000313" key="5">
    <source>
        <dbReference type="EMBL" id="TQF16881.1"/>
    </source>
</evidence>
<feature type="domain" description="CBM2" evidence="4">
    <location>
        <begin position="733"/>
        <end position="838"/>
    </location>
</feature>
<proteinExistence type="predicted"/>
<dbReference type="OrthoDB" id="6964257at2"/>
<accession>A0A540X6H9</accession>
<name>A0A540X6H9_9BACT</name>
<evidence type="ECO:0000256" key="1">
    <source>
        <dbReference type="ARBA" id="ARBA00023277"/>
    </source>
</evidence>
<dbReference type="Proteomes" id="UP000315369">
    <property type="component" value="Unassembled WGS sequence"/>
</dbReference>
<dbReference type="Gene3D" id="2.60.40.290">
    <property type="match status" value="1"/>
</dbReference>
<dbReference type="Pfam" id="PF00553">
    <property type="entry name" value="CBM_2"/>
    <property type="match status" value="1"/>
</dbReference>
<keyword evidence="1" id="KW-0119">Carbohydrate metabolism</keyword>
<dbReference type="GO" id="GO:0004553">
    <property type="term" value="F:hydrolase activity, hydrolyzing O-glycosyl compounds"/>
    <property type="evidence" value="ECO:0007669"/>
    <property type="project" value="InterPro"/>
</dbReference>
<dbReference type="GO" id="GO:0005975">
    <property type="term" value="P:carbohydrate metabolic process"/>
    <property type="evidence" value="ECO:0007669"/>
    <property type="project" value="InterPro"/>
</dbReference>
<dbReference type="SMART" id="SM00060">
    <property type="entry name" value="FN3"/>
    <property type="match status" value="1"/>
</dbReference>
<dbReference type="RefSeq" id="WP_141641487.1">
    <property type="nucleotide sequence ID" value="NZ_VIFM01000016.1"/>
</dbReference>
<keyword evidence="2" id="KW-0732">Signal</keyword>
<evidence type="ECO:0000259" key="4">
    <source>
        <dbReference type="PROSITE" id="PS51173"/>
    </source>
</evidence>
<dbReference type="InterPro" id="IPR003961">
    <property type="entry name" value="FN3_dom"/>
</dbReference>
<protein>
    <submittedName>
        <fullName evidence="5">Uncharacterized protein</fullName>
    </submittedName>
</protein>
<dbReference type="PROSITE" id="PS50853">
    <property type="entry name" value="FN3"/>
    <property type="match status" value="1"/>
</dbReference>
<dbReference type="SMART" id="SM00637">
    <property type="entry name" value="CBD_II"/>
    <property type="match status" value="1"/>
</dbReference>
<dbReference type="PROSITE" id="PS51173">
    <property type="entry name" value="CBM2"/>
    <property type="match status" value="1"/>
</dbReference>
<dbReference type="EMBL" id="VIFM01000016">
    <property type="protein sequence ID" value="TQF16881.1"/>
    <property type="molecule type" value="Genomic_DNA"/>
</dbReference>
<dbReference type="InterPro" id="IPR013783">
    <property type="entry name" value="Ig-like_fold"/>
</dbReference>
<evidence type="ECO:0000313" key="6">
    <source>
        <dbReference type="Proteomes" id="UP000315369"/>
    </source>
</evidence>
<dbReference type="InterPro" id="IPR036116">
    <property type="entry name" value="FN3_sf"/>
</dbReference>
<evidence type="ECO:0000259" key="3">
    <source>
        <dbReference type="PROSITE" id="PS50853"/>
    </source>
</evidence>
<dbReference type="Gene3D" id="2.60.40.10">
    <property type="entry name" value="Immunoglobulins"/>
    <property type="match status" value="1"/>
</dbReference>
<dbReference type="InterPro" id="IPR012291">
    <property type="entry name" value="CBM2_carb-bd_dom_sf"/>
</dbReference>
<feature type="signal peptide" evidence="2">
    <location>
        <begin position="1"/>
        <end position="29"/>
    </location>
</feature>
<dbReference type="SUPFAM" id="SSF51126">
    <property type="entry name" value="Pectin lyase-like"/>
    <property type="match status" value="1"/>
</dbReference>
<dbReference type="InterPro" id="IPR001919">
    <property type="entry name" value="CBD2"/>
</dbReference>
<gene>
    <name evidence="5" type="ORF">FJV41_06255</name>
</gene>
<dbReference type="InterPro" id="IPR011050">
    <property type="entry name" value="Pectin_lyase_fold/virulence"/>
</dbReference>
<keyword evidence="6" id="KW-1185">Reference proteome</keyword>
<sequence length="838" mass="89223">MLTRRTGLLRLVLLTFSSVAVLGSTPTWAQTVLDLSPANRRVPISGLPDWSKAGYRGGQNLPGEGDINPDATCRVTPAELATTYGVIPNDGVDDTTGLQAAIDHLRTACTPSASYTKLSLLSLPAGQLDVSRQLGVDASYLIIRGAGSSPVTGTKLVFRPDVNTRYDTLTSDGGDWDEDGMTHGEGKGGWLWPGRGLFRVQSRGVHTAYDEDENDDYQTAPPNRADIFEGTVNVHWKVGVKLRVKPGDTGFAARAGDTVVYLAANSAALAVGRLVNIRAANSRAFYAEQQALPTQHALSNLHMRQQLFRIAAVDTGNKTLTLDKPLEYDVPVTSTSDGSTAIDGSVYDSKAAPLVDPIVGVGIENLYFTQEVPGVSASAALHNYGNLAPAYEMHGIVFKWAADSWVRGIRAEMTGSHPIVTEEAKNLQIVDNVLDGAWNKGKGGNGYFRGSRVWDSLYAGNTSRNLRHFTFQWSASGNVVIGNDFDSDLNLHGGWERRNLFERNISTVPYAHRSGNCSSHCGEEGGGGPDDSNWYPIWWGAGKKAVKWSGATGPQNVFFNNVLRKQVGTDTSPYADFYSEPSRIYQFGWSGAAYKHLDINGTPIADWAHAETLDYSGGHGVDTTRTDTAPSLFLISIGAPPPPDTTPPSAPSNLRVTAVTSTSVTLAWDAATDDRGVSGYSVWLGGNVAATTTGLGVTLLGLSPATAYTFTATARDAAGNVSAPSAPVIATTAPPAPSGLVAHFAVSSSWANGYTGRYTVENLGTVNVTGWQLEFDLPAGTTAQNPFSSTMTRNGDHYTFLPVSHNTTIKAGASKEFGFTTVGLGQPFNCTLNGNPCE</sequence>
<dbReference type="AlphaFoldDB" id="A0A540X6H9"/>
<dbReference type="InterPro" id="IPR008965">
    <property type="entry name" value="CBM2/CBM3_carb-bd_dom_sf"/>
</dbReference>
<dbReference type="SUPFAM" id="SSF49384">
    <property type="entry name" value="Carbohydrate-binding domain"/>
    <property type="match status" value="1"/>
</dbReference>
<feature type="domain" description="Fibronectin type-III" evidence="3">
    <location>
        <begin position="650"/>
        <end position="735"/>
    </location>
</feature>
<feature type="chain" id="PRO_5022127419" evidence="2">
    <location>
        <begin position="30"/>
        <end position="838"/>
    </location>
</feature>